<gene>
    <name evidence="1" type="ORF">ENR47_10000</name>
</gene>
<organism evidence="1">
    <name type="scientific">Oscillatoriales cyanobacterium SpSt-402</name>
    <dbReference type="NCBI Taxonomy" id="2282168"/>
    <lineage>
        <taxon>Bacteria</taxon>
        <taxon>Bacillati</taxon>
        <taxon>Cyanobacteriota</taxon>
        <taxon>Cyanophyceae</taxon>
        <taxon>Oscillatoriophycideae</taxon>
        <taxon>Oscillatoriales</taxon>
    </lineage>
</organism>
<reference evidence="1" key="1">
    <citation type="journal article" date="2020" name="mSystems">
        <title>Genome- and Community-Level Interaction Insights into Carbon Utilization and Element Cycling Functions of Hydrothermarchaeota in Hydrothermal Sediment.</title>
        <authorList>
            <person name="Zhou Z."/>
            <person name="Liu Y."/>
            <person name="Xu W."/>
            <person name="Pan J."/>
            <person name="Luo Z.H."/>
            <person name="Li M."/>
        </authorList>
    </citation>
    <scope>NUCLEOTIDE SEQUENCE [LARGE SCALE GENOMIC DNA]</scope>
    <source>
        <strain evidence="1">SpSt-402</strain>
    </source>
</reference>
<proteinExistence type="predicted"/>
<accession>A0A832H905</accession>
<dbReference type="EMBL" id="DSRD01000624">
    <property type="protein sequence ID" value="HGW94600.1"/>
    <property type="molecule type" value="Genomic_DNA"/>
</dbReference>
<name>A0A832H905_9CYAN</name>
<evidence type="ECO:0000313" key="1">
    <source>
        <dbReference type="EMBL" id="HGW94600.1"/>
    </source>
</evidence>
<dbReference type="AlphaFoldDB" id="A0A832H905"/>
<protein>
    <recommendedName>
        <fullName evidence="2">DUF2808 domain-containing protein</fullName>
    </recommendedName>
</protein>
<evidence type="ECO:0008006" key="2">
    <source>
        <dbReference type="Google" id="ProtNLM"/>
    </source>
</evidence>
<comment type="caution">
    <text evidence="1">The sequence shown here is derived from an EMBL/GenBank/DDBJ whole genome shotgun (WGS) entry which is preliminary data.</text>
</comment>
<sequence>MSLEIEAMAMTAELKGVPGQPDELTNSETYSRSIVGPVSFKLSNLNVRGRSNKLAAPANSPYIIAADEAYDVSVDVEFNRTPLTELLMCLGTQVSIYFAFEGHGRRAVEIDLSQTILTRKDVYSYRITYSGIPARDGLTSGLYSISATAEVGPVRNACSTKVFGHGYIKEVLLQVYPAGAEI</sequence>